<sequence length="65" mass="7572">MREICSGFGTRLPARQREFWPTRGMVEVGGWRHLDWMGTWPKARRRIFRARGAAEQVAGWWLAAG</sequence>
<reference evidence="1" key="2">
    <citation type="journal article" date="2024" name="Plant">
        <title>Genomic evolution and insights into agronomic trait innovations of Sesamum species.</title>
        <authorList>
            <person name="Miao H."/>
            <person name="Wang L."/>
            <person name="Qu L."/>
            <person name="Liu H."/>
            <person name="Sun Y."/>
            <person name="Le M."/>
            <person name="Wang Q."/>
            <person name="Wei S."/>
            <person name="Zheng Y."/>
            <person name="Lin W."/>
            <person name="Duan Y."/>
            <person name="Cao H."/>
            <person name="Xiong S."/>
            <person name="Wang X."/>
            <person name="Wei L."/>
            <person name="Li C."/>
            <person name="Ma Q."/>
            <person name="Ju M."/>
            <person name="Zhao R."/>
            <person name="Li G."/>
            <person name="Mu C."/>
            <person name="Tian Q."/>
            <person name="Mei H."/>
            <person name="Zhang T."/>
            <person name="Gao T."/>
            <person name="Zhang H."/>
        </authorList>
    </citation>
    <scope>NUCLEOTIDE SEQUENCE</scope>
    <source>
        <strain evidence="1">G02</strain>
    </source>
</reference>
<reference evidence="1" key="1">
    <citation type="submission" date="2020-06" db="EMBL/GenBank/DDBJ databases">
        <authorList>
            <person name="Li T."/>
            <person name="Hu X."/>
            <person name="Zhang T."/>
            <person name="Song X."/>
            <person name="Zhang H."/>
            <person name="Dai N."/>
            <person name="Sheng W."/>
            <person name="Hou X."/>
            <person name="Wei L."/>
        </authorList>
    </citation>
    <scope>NUCLEOTIDE SEQUENCE</scope>
    <source>
        <strain evidence="1">G02</strain>
        <tissue evidence="1">Leaf</tissue>
    </source>
</reference>
<protein>
    <submittedName>
        <fullName evidence="1">Uncharacterized protein</fullName>
    </submittedName>
</protein>
<comment type="caution">
    <text evidence="1">The sequence shown here is derived from an EMBL/GenBank/DDBJ whole genome shotgun (WGS) entry which is preliminary data.</text>
</comment>
<dbReference type="AlphaFoldDB" id="A0AAW2U0Z6"/>
<name>A0AAW2U0Z6_SESRA</name>
<proteinExistence type="predicted"/>
<organism evidence="1">
    <name type="scientific">Sesamum radiatum</name>
    <name type="common">Black benniseed</name>
    <dbReference type="NCBI Taxonomy" id="300843"/>
    <lineage>
        <taxon>Eukaryota</taxon>
        <taxon>Viridiplantae</taxon>
        <taxon>Streptophyta</taxon>
        <taxon>Embryophyta</taxon>
        <taxon>Tracheophyta</taxon>
        <taxon>Spermatophyta</taxon>
        <taxon>Magnoliopsida</taxon>
        <taxon>eudicotyledons</taxon>
        <taxon>Gunneridae</taxon>
        <taxon>Pentapetalae</taxon>
        <taxon>asterids</taxon>
        <taxon>lamiids</taxon>
        <taxon>Lamiales</taxon>
        <taxon>Pedaliaceae</taxon>
        <taxon>Sesamum</taxon>
    </lineage>
</organism>
<accession>A0AAW2U0Z6</accession>
<evidence type="ECO:0000313" key="1">
    <source>
        <dbReference type="EMBL" id="KAL0409301.1"/>
    </source>
</evidence>
<gene>
    <name evidence="1" type="ORF">Sradi_1864500</name>
</gene>
<dbReference type="EMBL" id="JACGWJ010000007">
    <property type="protein sequence ID" value="KAL0409301.1"/>
    <property type="molecule type" value="Genomic_DNA"/>
</dbReference>